<evidence type="ECO:0000313" key="2">
    <source>
        <dbReference type="EMBL" id="QNK00925.1"/>
    </source>
</evidence>
<accession>A0A7G8Q2B7</accession>
<keyword evidence="1" id="KW-0472">Membrane</keyword>
<keyword evidence="1" id="KW-1133">Transmembrane helix</keyword>
<gene>
    <name evidence="2" type="ORF">H8F01_17895</name>
</gene>
<dbReference type="EMBL" id="CP060412">
    <property type="protein sequence ID" value="QNK00925.1"/>
    <property type="molecule type" value="Genomic_DNA"/>
</dbReference>
<keyword evidence="1" id="KW-0812">Transmembrane</keyword>
<proteinExistence type="predicted"/>
<dbReference type="KEGG" id="dtl:H8F01_17895"/>
<protein>
    <submittedName>
        <fullName evidence="2">Uncharacterized protein</fullName>
    </submittedName>
</protein>
<feature type="transmembrane region" description="Helical" evidence="1">
    <location>
        <begin position="6"/>
        <end position="23"/>
    </location>
</feature>
<dbReference type="AlphaFoldDB" id="A0A7G8Q2B7"/>
<name>A0A7G8Q2B7_9GAMM</name>
<dbReference type="RefSeq" id="WP_187056392.1">
    <property type="nucleotide sequence ID" value="NZ_CP060412.1"/>
</dbReference>
<dbReference type="Proteomes" id="UP000515873">
    <property type="component" value="Chromosome"/>
</dbReference>
<organism evidence="2 3">
    <name type="scientific">Dyella telluris</name>
    <dbReference type="NCBI Taxonomy" id="2763498"/>
    <lineage>
        <taxon>Bacteria</taxon>
        <taxon>Pseudomonadati</taxon>
        <taxon>Pseudomonadota</taxon>
        <taxon>Gammaproteobacteria</taxon>
        <taxon>Lysobacterales</taxon>
        <taxon>Rhodanobacteraceae</taxon>
        <taxon>Dyella</taxon>
    </lineage>
</organism>
<reference evidence="2 3" key="1">
    <citation type="submission" date="2020-08" db="EMBL/GenBank/DDBJ databases">
        <title>Dyella sp. G9 isolated from forest soil.</title>
        <authorList>
            <person name="Fu J."/>
            <person name="Qiu L."/>
        </authorList>
    </citation>
    <scope>NUCLEOTIDE SEQUENCE [LARGE SCALE GENOMIC DNA]</scope>
    <source>
        <strain evidence="2 3">G9</strain>
    </source>
</reference>
<evidence type="ECO:0000256" key="1">
    <source>
        <dbReference type="SAM" id="Phobius"/>
    </source>
</evidence>
<keyword evidence="3" id="KW-1185">Reference proteome</keyword>
<sequence length="66" mass="7717">MNTFINFFLWGLILAAPLWWLAWRFRLGYWLARGRSLFRRQTIQLPSSLEGLVIRGKRVGGPGRKA</sequence>
<evidence type="ECO:0000313" key="3">
    <source>
        <dbReference type="Proteomes" id="UP000515873"/>
    </source>
</evidence>